<gene>
    <name evidence="2" type="ORF">FRZ32_05320</name>
</gene>
<proteinExistence type="predicted"/>
<reference evidence="2 3" key="1">
    <citation type="journal article" date="2015" name="J. Microbiol.">
        <title>Sphingosinicella ginsenosidimutans sp. nov., with ginsenoside converting activity.</title>
        <authorList>
            <person name="Kim J.K."/>
            <person name="Kang M.S."/>
            <person name="Park S.C."/>
            <person name="Kim K.M."/>
            <person name="Choi K."/>
            <person name="Yoon M.H."/>
            <person name="Im W.T."/>
        </authorList>
    </citation>
    <scope>NUCLEOTIDE SEQUENCE [LARGE SCALE GENOMIC DNA]</scope>
    <source>
        <strain evidence="2 3">BS-11</strain>
    </source>
</reference>
<dbReference type="Proteomes" id="UP000321249">
    <property type="component" value="Unassembled WGS sequence"/>
</dbReference>
<feature type="transmembrane region" description="Helical" evidence="1">
    <location>
        <begin position="7"/>
        <end position="26"/>
    </location>
</feature>
<organism evidence="2 3">
    <name type="scientific">Allosphingosinicella ginsenosidimutans</name>
    <dbReference type="NCBI Taxonomy" id="1176539"/>
    <lineage>
        <taxon>Bacteria</taxon>
        <taxon>Pseudomonadati</taxon>
        <taxon>Pseudomonadota</taxon>
        <taxon>Alphaproteobacteria</taxon>
        <taxon>Sphingomonadales</taxon>
        <taxon>Sphingomonadaceae</taxon>
        <taxon>Allosphingosinicella</taxon>
    </lineage>
</organism>
<comment type="caution">
    <text evidence="2">The sequence shown here is derived from an EMBL/GenBank/DDBJ whole genome shotgun (WGS) entry which is preliminary data.</text>
</comment>
<keyword evidence="1" id="KW-0472">Membrane</keyword>
<dbReference type="EMBL" id="VOQQ01000001">
    <property type="protein sequence ID" value="TXC63126.1"/>
    <property type="molecule type" value="Genomic_DNA"/>
</dbReference>
<name>A0A5C6TSA8_9SPHN</name>
<sequence>MLTLAEFNLPLLVAALLIGLATGWWLRRRSNRN</sequence>
<protein>
    <submittedName>
        <fullName evidence="2">LPXTG cell wall anchor domain-containing protein</fullName>
    </submittedName>
</protein>
<keyword evidence="1" id="KW-0812">Transmembrane</keyword>
<keyword evidence="3" id="KW-1185">Reference proteome</keyword>
<dbReference type="AlphaFoldDB" id="A0A5C6TSA8"/>
<accession>A0A5C6TSA8</accession>
<evidence type="ECO:0000313" key="3">
    <source>
        <dbReference type="Proteomes" id="UP000321249"/>
    </source>
</evidence>
<dbReference type="RefSeq" id="WP_147042538.1">
    <property type="nucleotide sequence ID" value="NZ_BAABIR010000005.1"/>
</dbReference>
<evidence type="ECO:0000256" key="1">
    <source>
        <dbReference type="SAM" id="Phobius"/>
    </source>
</evidence>
<evidence type="ECO:0000313" key="2">
    <source>
        <dbReference type="EMBL" id="TXC63126.1"/>
    </source>
</evidence>
<keyword evidence="1" id="KW-1133">Transmembrane helix</keyword>
<dbReference type="NCBIfam" id="TIGR01167">
    <property type="entry name" value="LPXTG_anchor"/>
    <property type="match status" value="1"/>
</dbReference>